<keyword evidence="2" id="KW-1185">Reference proteome</keyword>
<feature type="non-terminal residue" evidence="1">
    <location>
        <position position="1"/>
    </location>
</feature>
<comment type="caution">
    <text evidence="1">The sequence shown here is derived from an EMBL/GenBank/DDBJ whole genome shotgun (WGS) entry which is preliminary data.</text>
</comment>
<proteinExistence type="predicted"/>
<gene>
    <name evidence="1" type="ORF">BJ138DRAFT_77005</name>
</gene>
<reference evidence="1" key="1">
    <citation type="journal article" date="2021" name="New Phytol.">
        <title>Evolutionary innovations through gain and loss of genes in the ectomycorrhizal Boletales.</title>
        <authorList>
            <person name="Wu G."/>
            <person name="Miyauchi S."/>
            <person name="Morin E."/>
            <person name="Kuo A."/>
            <person name="Drula E."/>
            <person name="Varga T."/>
            <person name="Kohler A."/>
            <person name="Feng B."/>
            <person name="Cao Y."/>
            <person name="Lipzen A."/>
            <person name="Daum C."/>
            <person name="Hundley H."/>
            <person name="Pangilinan J."/>
            <person name="Johnson J."/>
            <person name="Barry K."/>
            <person name="LaButti K."/>
            <person name="Ng V."/>
            <person name="Ahrendt S."/>
            <person name="Min B."/>
            <person name="Choi I.G."/>
            <person name="Park H."/>
            <person name="Plett J.M."/>
            <person name="Magnuson J."/>
            <person name="Spatafora J.W."/>
            <person name="Nagy L.G."/>
            <person name="Henrissat B."/>
            <person name="Grigoriev I.V."/>
            <person name="Yang Z.L."/>
            <person name="Xu J."/>
            <person name="Martin F.M."/>
        </authorList>
    </citation>
    <scope>NUCLEOTIDE SEQUENCE</scope>
    <source>
        <strain evidence="1">ATCC 28755</strain>
    </source>
</reference>
<evidence type="ECO:0000313" key="1">
    <source>
        <dbReference type="EMBL" id="KAH7903805.1"/>
    </source>
</evidence>
<organism evidence="1 2">
    <name type="scientific">Hygrophoropsis aurantiaca</name>
    <dbReference type="NCBI Taxonomy" id="72124"/>
    <lineage>
        <taxon>Eukaryota</taxon>
        <taxon>Fungi</taxon>
        <taxon>Dikarya</taxon>
        <taxon>Basidiomycota</taxon>
        <taxon>Agaricomycotina</taxon>
        <taxon>Agaricomycetes</taxon>
        <taxon>Agaricomycetidae</taxon>
        <taxon>Boletales</taxon>
        <taxon>Coniophorineae</taxon>
        <taxon>Hygrophoropsidaceae</taxon>
        <taxon>Hygrophoropsis</taxon>
    </lineage>
</organism>
<dbReference type="Proteomes" id="UP000790377">
    <property type="component" value="Unassembled WGS sequence"/>
</dbReference>
<accession>A0ACB7ZRH4</accession>
<dbReference type="EMBL" id="MU268749">
    <property type="protein sequence ID" value="KAH7903805.1"/>
    <property type="molecule type" value="Genomic_DNA"/>
</dbReference>
<name>A0ACB7ZRH4_9AGAM</name>
<evidence type="ECO:0000313" key="2">
    <source>
        <dbReference type="Proteomes" id="UP000790377"/>
    </source>
</evidence>
<sequence length="114" mass="13164">SFRPLFSASWAVLAEEIQLWLTDGAIDSHSEDWLWGREFFWMAYIAAYPEFPRGSWPLWSSKIAMEGDFLSHWMELSGGSLPQEGSVISIRETIWDEFRQLAAFLSHRPVLADP</sequence>
<protein>
    <submittedName>
        <fullName evidence="1">Uncharacterized protein</fullName>
    </submittedName>
</protein>